<evidence type="ECO:0000256" key="1">
    <source>
        <dbReference type="SAM" id="MobiDB-lite"/>
    </source>
</evidence>
<evidence type="ECO:0000313" key="3">
    <source>
        <dbReference type="Proteomes" id="UP000477680"/>
    </source>
</evidence>
<dbReference type="EMBL" id="CP048711">
    <property type="protein sequence ID" value="QIB66242.1"/>
    <property type="molecule type" value="Genomic_DNA"/>
</dbReference>
<accession>A0A6C0U260</accession>
<dbReference type="AlphaFoldDB" id="A0A6C0U260"/>
<reference evidence="2 3" key="1">
    <citation type="submission" date="2020-02" db="EMBL/GenBank/DDBJ databases">
        <title>Genome sequencing for Kineobactrum sp. M2.</title>
        <authorList>
            <person name="Park S.-J."/>
        </authorList>
    </citation>
    <scope>NUCLEOTIDE SEQUENCE [LARGE SCALE GENOMIC DNA]</scope>
    <source>
        <strain evidence="2 3">M2</strain>
    </source>
</reference>
<sequence length="331" mass="35720">MLIQPARYSDIRIPDGLAGVAALLLATAVHSPEAGAREAFAEYSLNGFGTLGGVYSSLDDADFRGSPFQPDGAGRTRSWAASVDSKLGAQLNAHVNPQWSAVLQVVAQYDYQGKYRPRVEWAYADYQVSPDLTIRLGRVVVGPFLESETRLVGYTYPWVRPPQEVYDVNPATNKDGIDLQYRFATGTVFNSLQLSYGGIQTKTSGGAVIDVDQALNLQYIAESGPATFKLGYSTSKTEISQPRIANLFDGMAQFGAAVPGPAGEQALTIANRYWGEAHDLKSFRQASNTRTTDGCCRVNGRARTFTDPASCPSPMPGTSRPATISLTSRLT</sequence>
<gene>
    <name evidence="2" type="ORF">G3T16_13330</name>
</gene>
<feature type="compositionally biased region" description="Polar residues" evidence="1">
    <location>
        <begin position="320"/>
        <end position="331"/>
    </location>
</feature>
<dbReference type="RefSeq" id="WP_163495677.1">
    <property type="nucleotide sequence ID" value="NZ_CP048711.1"/>
</dbReference>
<proteinExistence type="predicted"/>
<feature type="region of interest" description="Disordered" evidence="1">
    <location>
        <begin position="309"/>
        <end position="331"/>
    </location>
</feature>
<evidence type="ECO:0008006" key="4">
    <source>
        <dbReference type="Google" id="ProtNLM"/>
    </source>
</evidence>
<evidence type="ECO:0000313" key="2">
    <source>
        <dbReference type="EMBL" id="QIB66242.1"/>
    </source>
</evidence>
<organism evidence="2 3">
    <name type="scientific">Kineobactrum salinum</name>
    <dbReference type="NCBI Taxonomy" id="2708301"/>
    <lineage>
        <taxon>Bacteria</taxon>
        <taxon>Pseudomonadati</taxon>
        <taxon>Pseudomonadota</taxon>
        <taxon>Gammaproteobacteria</taxon>
        <taxon>Cellvibrionales</taxon>
        <taxon>Halieaceae</taxon>
        <taxon>Kineobactrum</taxon>
    </lineage>
</organism>
<dbReference type="Proteomes" id="UP000477680">
    <property type="component" value="Chromosome"/>
</dbReference>
<name>A0A6C0U260_9GAMM</name>
<keyword evidence="3" id="KW-1185">Reference proteome</keyword>
<dbReference type="KEGG" id="kim:G3T16_13330"/>
<protein>
    <recommendedName>
        <fullName evidence="4">Porin</fullName>
    </recommendedName>
</protein>
<dbReference type="SUPFAM" id="SSF56935">
    <property type="entry name" value="Porins"/>
    <property type="match status" value="1"/>
</dbReference>